<keyword evidence="4" id="KW-1185">Reference proteome</keyword>
<dbReference type="PANTHER" id="PTHR37984:SF5">
    <property type="entry name" value="PROTEIN NYNRIN-LIKE"/>
    <property type="match status" value="1"/>
</dbReference>
<keyword evidence="1" id="KW-0511">Multifunctional enzyme</keyword>
<feature type="domain" description="Reverse transcriptase/retrotransposon-derived protein RNase H-like" evidence="2">
    <location>
        <begin position="17"/>
        <end position="113"/>
    </location>
</feature>
<dbReference type="Gene3D" id="3.10.20.370">
    <property type="match status" value="1"/>
</dbReference>
<dbReference type="InterPro" id="IPR041577">
    <property type="entry name" value="RT_RNaseH_2"/>
</dbReference>
<evidence type="ECO:0000313" key="4">
    <source>
        <dbReference type="Proteomes" id="UP001627154"/>
    </source>
</evidence>
<dbReference type="EMBL" id="JBJJXI010000060">
    <property type="protein sequence ID" value="KAL3398129.1"/>
    <property type="molecule type" value="Genomic_DNA"/>
</dbReference>
<dbReference type="GO" id="GO:0003824">
    <property type="term" value="F:catalytic activity"/>
    <property type="evidence" value="ECO:0007669"/>
    <property type="project" value="UniProtKB-KW"/>
</dbReference>
<dbReference type="CDD" id="cd09274">
    <property type="entry name" value="RNase_HI_RT_Ty3"/>
    <property type="match status" value="1"/>
</dbReference>
<protein>
    <recommendedName>
        <fullName evidence="2">Reverse transcriptase/retrotransposon-derived protein RNase H-like domain-containing protein</fullName>
    </recommendedName>
</protein>
<dbReference type="SUPFAM" id="SSF56672">
    <property type="entry name" value="DNA/RNA polymerases"/>
    <property type="match status" value="1"/>
</dbReference>
<reference evidence="3 4" key="1">
    <citation type="journal article" date="2024" name="bioRxiv">
        <title>A reference genome for Trichogramma kaykai: A tiny desert-dwelling parasitoid wasp with competing sex-ratio distorters.</title>
        <authorList>
            <person name="Culotta J."/>
            <person name="Lindsey A.R."/>
        </authorList>
    </citation>
    <scope>NUCLEOTIDE SEQUENCE [LARGE SCALE GENOMIC DNA]</scope>
    <source>
        <strain evidence="3 4">KSX58</strain>
    </source>
</reference>
<dbReference type="PANTHER" id="PTHR37984">
    <property type="entry name" value="PROTEIN CBG26694"/>
    <property type="match status" value="1"/>
</dbReference>
<dbReference type="AlphaFoldDB" id="A0ABD2X058"/>
<evidence type="ECO:0000313" key="3">
    <source>
        <dbReference type="EMBL" id="KAL3398129.1"/>
    </source>
</evidence>
<sequence length="215" mass="24209">MRFLTLQKKHDKTPINWNSKAIESFEQLKKSIAAAALLAFPQDGALLRVCTDSSDSAMGAVLEQQTADQCKPLPFFSRKFDRPQRGYSTFDRELTAIVEAVKHFMYYLEGVAFIGCTDHKPLLSILTQLMDTTLARRRRKVEFLSIFDMTLEYLPVPENAVADTLSRLAEAEPQSVACSESADPPTWANDDELSVGKFMYTCIPITVFFCFALLC</sequence>
<comment type="caution">
    <text evidence="3">The sequence shown here is derived from an EMBL/GenBank/DDBJ whole genome shotgun (WGS) entry which is preliminary data.</text>
</comment>
<name>A0ABD2X058_9HYME</name>
<accession>A0ABD2X058</accession>
<gene>
    <name evidence="3" type="ORF">TKK_008337</name>
</gene>
<evidence type="ECO:0000259" key="2">
    <source>
        <dbReference type="Pfam" id="PF17919"/>
    </source>
</evidence>
<dbReference type="InterPro" id="IPR043502">
    <property type="entry name" value="DNA/RNA_pol_sf"/>
</dbReference>
<dbReference type="Pfam" id="PF17919">
    <property type="entry name" value="RT_RNaseH_2"/>
    <property type="match status" value="1"/>
</dbReference>
<organism evidence="3 4">
    <name type="scientific">Trichogramma kaykai</name>
    <dbReference type="NCBI Taxonomy" id="54128"/>
    <lineage>
        <taxon>Eukaryota</taxon>
        <taxon>Metazoa</taxon>
        <taxon>Ecdysozoa</taxon>
        <taxon>Arthropoda</taxon>
        <taxon>Hexapoda</taxon>
        <taxon>Insecta</taxon>
        <taxon>Pterygota</taxon>
        <taxon>Neoptera</taxon>
        <taxon>Endopterygota</taxon>
        <taxon>Hymenoptera</taxon>
        <taxon>Apocrita</taxon>
        <taxon>Proctotrupomorpha</taxon>
        <taxon>Chalcidoidea</taxon>
        <taxon>Trichogrammatidae</taxon>
        <taxon>Trichogramma</taxon>
    </lineage>
</organism>
<dbReference type="GO" id="GO:0071897">
    <property type="term" value="P:DNA biosynthetic process"/>
    <property type="evidence" value="ECO:0007669"/>
    <property type="project" value="UniProtKB-ARBA"/>
</dbReference>
<dbReference type="Proteomes" id="UP001627154">
    <property type="component" value="Unassembled WGS sequence"/>
</dbReference>
<dbReference type="InterPro" id="IPR050951">
    <property type="entry name" value="Retrovirus_Pol_polyprotein"/>
</dbReference>
<evidence type="ECO:0000256" key="1">
    <source>
        <dbReference type="ARBA" id="ARBA00023268"/>
    </source>
</evidence>
<proteinExistence type="predicted"/>